<evidence type="ECO:0000313" key="1">
    <source>
        <dbReference type="EMBL" id="KAJ1674341.1"/>
    </source>
</evidence>
<organism evidence="1 2">
    <name type="scientific">Spiromyces aspiralis</name>
    <dbReference type="NCBI Taxonomy" id="68401"/>
    <lineage>
        <taxon>Eukaryota</taxon>
        <taxon>Fungi</taxon>
        <taxon>Fungi incertae sedis</taxon>
        <taxon>Zoopagomycota</taxon>
        <taxon>Kickxellomycotina</taxon>
        <taxon>Kickxellomycetes</taxon>
        <taxon>Kickxellales</taxon>
        <taxon>Kickxellaceae</taxon>
        <taxon>Spiromyces</taxon>
    </lineage>
</organism>
<feature type="non-terminal residue" evidence="1">
    <location>
        <position position="238"/>
    </location>
</feature>
<dbReference type="Proteomes" id="UP001145114">
    <property type="component" value="Unassembled WGS sequence"/>
</dbReference>
<gene>
    <name evidence="1" type="ORF">EV182_003481</name>
</gene>
<proteinExistence type="predicted"/>
<dbReference type="EMBL" id="JAMZIH010006051">
    <property type="protein sequence ID" value="KAJ1674341.1"/>
    <property type="molecule type" value="Genomic_DNA"/>
</dbReference>
<evidence type="ECO:0000313" key="2">
    <source>
        <dbReference type="Proteomes" id="UP001145114"/>
    </source>
</evidence>
<keyword evidence="2" id="KW-1185">Reference proteome</keyword>
<sequence length="238" mass="27125">MLCNAMRCHGAILSECGILHCDILTNNILVVQPESGRVRGMLIDFNCAVDMEVSEGEAQTEMMGTPPFMSMLNLEDSSVKRTALDDWESLLYMICWLSTYGINEHTRRKEANSKLKKLKIRGWHYGAFDEIASDKRNHLNTRQAFETNILASFNPALKHRRLLARLASKLRWTLVEREELDCKGSLKRPEEDESSSDLELYGSSDDDSGGGNKDRIDPFEWRIEHCERISAELLGVLE</sequence>
<comment type="caution">
    <text evidence="1">The sequence shown here is derived from an EMBL/GenBank/DDBJ whole genome shotgun (WGS) entry which is preliminary data.</text>
</comment>
<protein>
    <submittedName>
        <fullName evidence="1">Uncharacterized protein</fullName>
    </submittedName>
</protein>
<reference evidence="1" key="1">
    <citation type="submission" date="2022-06" db="EMBL/GenBank/DDBJ databases">
        <title>Phylogenomic reconstructions and comparative analyses of Kickxellomycotina fungi.</title>
        <authorList>
            <person name="Reynolds N.K."/>
            <person name="Stajich J.E."/>
            <person name="Barry K."/>
            <person name="Grigoriev I.V."/>
            <person name="Crous P."/>
            <person name="Smith M.E."/>
        </authorList>
    </citation>
    <scope>NUCLEOTIDE SEQUENCE</scope>
    <source>
        <strain evidence="1">RSA 2271</strain>
    </source>
</reference>
<accession>A0ACC1HFD2</accession>
<name>A0ACC1HFD2_9FUNG</name>